<evidence type="ECO:0000313" key="2">
    <source>
        <dbReference type="Proteomes" id="UP000031392"/>
    </source>
</evidence>
<dbReference type="AlphaFoldDB" id="A0A0B5CHH3"/>
<dbReference type="KEGG" id="nel:NELON_05865"/>
<proteinExistence type="predicted"/>
<name>A0A0B5CHH3_NEIEG</name>
<sequence>MARSLFAGGQGGLAGGCVQAVAKKGSFSDNSVCFAAGRLKNGFRLFTNVFRRPDIVPFIKSK</sequence>
<protein>
    <recommendedName>
        <fullName evidence="3">Lipoprotein</fullName>
    </recommendedName>
</protein>
<evidence type="ECO:0008006" key="3">
    <source>
        <dbReference type="Google" id="ProtNLM"/>
    </source>
</evidence>
<reference evidence="2" key="1">
    <citation type="submission" date="2014-05" db="EMBL/GenBank/DDBJ databases">
        <title>Complete Genome sequence of Neisseria elongata subsp. glycolytica.</title>
        <authorList>
            <person name="Veyrier F.J."/>
            <person name="Taha M.-K."/>
        </authorList>
    </citation>
    <scope>NUCLEOTIDE SEQUENCE [LARGE SCALE GENOMIC DNA]</scope>
    <source>
        <strain evidence="2">ATCC 29315</strain>
    </source>
</reference>
<accession>A0A0B5CHH3</accession>
<gene>
    <name evidence="1" type="ORF">NELON_05865</name>
</gene>
<dbReference type="EMBL" id="CP007726">
    <property type="protein sequence ID" value="AJE18462.1"/>
    <property type="molecule type" value="Genomic_DNA"/>
</dbReference>
<organism evidence="1 2">
    <name type="scientific">Neisseria elongata subsp. glycolytica ATCC 29315</name>
    <dbReference type="NCBI Taxonomy" id="546263"/>
    <lineage>
        <taxon>Bacteria</taxon>
        <taxon>Pseudomonadati</taxon>
        <taxon>Pseudomonadota</taxon>
        <taxon>Betaproteobacteria</taxon>
        <taxon>Neisseriales</taxon>
        <taxon>Neisseriaceae</taxon>
        <taxon>Neisseria</taxon>
    </lineage>
</organism>
<evidence type="ECO:0000313" key="1">
    <source>
        <dbReference type="EMBL" id="AJE18462.1"/>
    </source>
</evidence>
<dbReference type="PATRIC" id="fig|546263.7.peg.1249"/>
<reference evidence="1 2" key="2">
    <citation type="journal article" date="2015" name="PLoS Genet.">
        <title>Common Cell Shape Evolution of Two Nasopharyngeal Pathogens.</title>
        <authorList>
            <person name="Veyrier F.J."/>
            <person name="Biais N."/>
            <person name="Morales P."/>
            <person name="Belkacem N."/>
            <person name="Guilhen C."/>
            <person name="Ranjeva S."/>
            <person name="Sismeiro O."/>
            <person name="Pehau-Arnaudet G."/>
            <person name="Rocha E.P."/>
            <person name="Werts C."/>
            <person name="Taha M.K."/>
            <person name="Boneca I.G."/>
        </authorList>
    </citation>
    <scope>NUCLEOTIDE SEQUENCE [LARGE SCALE GENOMIC DNA]</scope>
    <source>
        <strain evidence="1 2">ATCC 29315</strain>
    </source>
</reference>
<keyword evidence="2" id="KW-1185">Reference proteome</keyword>
<dbReference type="Proteomes" id="UP000031392">
    <property type="component" value="Chromosome"/>
</dbReference>
<dbReference type="PROSITE" id="PS51257">
    <property type="entry name" value="PROKAR_LIPOPROTEIN"/>
    <property type="match status" value="1"/>
</dbReference>
<dbReference type="HOGENOM" id="CLU_2899488_0_0_4"/>